<feature type="domain" description="EAL" evidence="2">
    <location>
        <begin position="405"/>
        <end position="638"/>
    </location>
</feature>
<dbReference type="AlphaFoldDB" id="A0A1W1D3Y4"/>
<dbReference type="PANTHER" id="PTHR33121">
    <property type="entry name" value="CYCLIC DI-GMP PHOSPHODIESTERASE PDEF"/>
    <property type="match status" value="1"/>
</dbReference>
<dbReference type="InterPro" id="IPR050706">
    <property type="entry name" value="Cyclic-di-GMP_PDE-like"/>
</dbReference>
<evidence type="ECO:0000259" key="2">
    <source>
        <dbReference type="PROSITE" id="PS50883"/>
    </source>
</evidence>
<dbReference type="Gene3D" id="6.20.270.20">
    <property type="entry name" value="LapD/MoxY periplasmic domain"/>
    <property type="match status" value="1"/>
</dbReference>
<dbReference type="Gene3D" id="3.30.110.200">
    <property type="match status" value="1"/>
</dbReference>
<dbReference type="InterPro" id="IPR000160">
    <property type="entry name" value="GGDEF_dom"/>
</dbReference>
<dbReference type="InterPro" id="IPR042461">
    <property type="entry name" value="LapD_MoxY_peri_C"/>
</dbReference>
<evidence type="ECO:0000259" key="3">
    <source>
        <dbReference type="PROSITE" id="PS50887"/>
    </source>
</evidence>
<keyword evidence="1" id="KW-1133">Transmembrane helix</keyword>
<dbReference type="Gene3D" id="3.20.20.450">
    <property type="entry name" value="EAL domain"/>
    <property type="match status" value="1"/>
</dbReference>
<organism evidence="4">
    <name type="scientific">hydrothermal vent metagenome</name>
    <dbReference type="NCBI Taxonomy" id="652676"/>
    <lineage>
        <taxon>unclassified sequences</taxon>
        <taxon>metagenomes</taxon>
        <taxon>ecological metagenomes</taxon>
    </lineage>
</organism>
<evidence type="ECO:0000313" key="4">
    <source>
        <dbReference type="EMBL" id="SFV75345.1"/>
    </source>
</evidence>
<dbReference type="Pfam" id="PF16448">
    <property type="entry name" value="LapD_MoxY_N"/>
    <property type="match status" value="1"/>
</dbReference>
<dbReference type="SUPFAM" id="SSF141868">
    <property type="entry name" value="EAL domain-like"/>
    <property type="match status" value="1"/>
</dbReference>
<dbReference type="SMART" id="SM00267">
    <property type="entry name" value="GGDEF"/>
    <property type="match status" value="1"/>
</dbReference>
<dbReference type="PANTHER" id="PTHR33121:SF79">
    <property type="entry name" value="CYCLIC DI-GMP PHOSPHODIESTERASE PDED-RELATED"/>
    <property type="match status" value="1"/>
</dbReference>
<dbReference type="InterPro" id="IPR001633">
    <property type="entry name" value="EAL_dom"/>
</dbReference>
<sequence length="638" mass="73180">MTLFKQMALVVSFIIVLVLATVMIINYNNAKKDMIQSLYQTTVNNIATLTDKLAQTDGEEAEIQSVVDAAFDSGYYKMILFQSDTINYKQIDDSLPEGVPEWFIKFTNIKLKPISADVTSGWSIIGKVSVIGDSGVVYKGLYKIFQQLFYLFIVSVSGSLILINIILHFVLKPLKKVQEQAEAILKNEFIIQKELPFTTEFKDVVNGMNAMVLKVEDIFNKGNEAIQKNRELLYKDPVTKLFNRRYLMLKLLDLIQQNNSISGGSSLFVSLNSIEELTKHLGHQKTNDFLLQFAQELNNVTKKFQEKLIARVNATDFTLILPECDSDVANDIAKKINKKWEELSKNNNINQEYSFINIGIYRYKPTDTIASLMTNTDNALAKAIAKENGNTYFFEAKDNKSAMGKEEWRELLEDAIKHNRFHLIFRKTINFQSKQIQHKVLSFTMQDKNKKEYLYGDFIAPAINLNMVSEIYISILQDLFTNPHKDTKESLISINLSSEFIKDPNAFEQLSMLLQKYHKTIPFQLCFEISDTFTIKNLALVKNFTKLFSKYNFQFGLNSFTGESQDFHYLKELHPIFLKSDTSYLLDQSDNLMNALQVVTDSLGIVIIASFVKEKEELQKLEEKHITTIQGPIVDQLL</sequence>
<dbReference type="PROSITE" id="PS50887">
    <property type="entry name" value="GGDEF"/>
    <property type="match status" value="1"/>
</dbReference>
<evidence type="ECO:0000256" key="1">
    <source>
        <dbReference type="SAM" id="Phobius"/>
    </source>
</evidence>
<dbReference type="PROSITE" id="PS50883">
    <property type="entry name" value="EAL"/>
    <property type="match status" value="1"/>
</dbReference>
<proteinExistence type="predicted"/>
<protein>
    <submittedName>
        <fullName evidence="4">GGDEF and EAL domain proteins</fullName>
    </submittedName>
</protein>
<accession>A0A1W1D3Y4</accession>
<keyword evidence="1" id="KW-0472">Membrane</keyword>
<dbReference type="SMART" id="SM00052">
    <property type="entry name" value="EAL"/>
    <property type="match status" value="1"/>
</dbReference>
<dbReference type="InterPro" id="IPR032244">
    <property type="entry name" value="LapD_MoxY_N"/>
</dbReference>
<feature type="transmembrane region" description="Helical" evidence="1">
    <location>
        <begin position="6"/>
        <end position="27"/>
    </location>
</feature>
<dbReference type="SUPFAM" id="SSF55073">
    <property type="entry name" value="Nucleotide cyclase"/>
    <property type="match status" value="1"/>
</dbReference>
<dbReference type="InterPro" id="IPR029787">
    <property type="entry name" value="Nucleotide_cyclase"/>
</dbReference>
<gene>
    <name evidence="4" type="ORF">MNB_SM-3-365</name>
</gene>
<dbReference type="InterPro" id="IPR043128">
    <property type="entry name" value="Rev_trsase/Diguanyl_cyclase"/>
</dbReference>
<reference evidence="4" key="1">
    <citation type="submission" date="2016-10" db="EMBL/GenBank/DDBJ databases">
        <authorList>
            <person name="de Groot N.N."/>
        </authorList>
    </citation>
    <scope>NUCLEOTIDE SEQUENCE</scope>
</reference>
<name>A0A1W1D3Y4_9ZZZZ</name>
<dbReference type="NCBIfam" id="TIGR00254">
    <property type="entry name" value="GGDEF"/>
    <property type="match status" value="1"/>
</dbReference>
<keyword evidence="1" id="KW-0812">Transmembrane</keyword>
<dbReference type="EMBL" id="FPHP01000029">
    <property type="protein sequence ID" value="SFV75345.1"/>
    <property type="molecule type" value="Genomic_DNA"/>
</dbReference>
<dbReference type="GO" id="GO:0071111">
    <property type="term" value="F:cyclic-guanylate-specific phosphodiesterase activity"/>
    <property type="evidence" value="ECO:0007669"/>
    <property type="project" value="InterPro"/>
</dbReference>
<dbReference type="InterPro" id="IPR035919">
    <property type="entry name" value="EAL_sf"/>
</dbReference>
<dbReference type="Gene3D" id="3.30.70.270">
    <property type="match status" value="1"/>
</dbReference>
<dbReference type="Pfam" id="PF00990">
    <property type="entry name" value="GGDEF"/>
    <property type="match status" value="1"/>
</dbReference>
<dbReference type="Pfam" id="PF00563">
    <property type="entry name" value="EAL"/>
    <property type="match status" value="1"/>
</dbReference>
<feature type="transmembrane region" description="Helical" evidence="1">
    <location>
        <begin position="148"/>
        <end position="171"/>
    </location>
</feature>
<feature type="domain" description="GGDEF" evidence="3">
    <location>
        <begin position="262"/>
        <end position="397"/>
    </location>
</feature>